<dbReference type="InterPro" id="IPR055357">
    <property type="entry name" value="LRR_At1g61320_AtMIF1"/>
</dbReference>
<protein>
    <recommendedName>
        <fullName evidence="1">F-box domain-containing protein</fullName>
    </recommendedName>
</protein>
<reference evidence="2" key="1">
    <citation type="submission" date="2020-07" db="EMBL/GenBank/DDBJ databases">
        <title>Ethylene signaling mediates host invasion by parasitic plants.</title>
        <authorList>
            <person name="Yoshida S."/>
        </authorList>
    </citation>
    <scope>NUCLEOTIDE SEQUENCE</scope>
    <source>
        <strain evidence="2">Okayama</strain>
    </source>
</reference>
<dbReference type="PANTHER" id="PTHR34145">
    <property type="entry name" value="OS02G0105600 PROTEIN"/>
    <property type="match status" value="1"/>
</dbReference>
<dbReference type="EMBL" id="BMAC01000424">
    <property type="protein sequence ID" value="GFP96147.1"/>
    <property type="molecule type" value="Genomic_DNA"/>
</dbReference>
<feature type="domain" description="F-box" evidence="1">
    <location>
        <begin position="1"/>
        <end position="31"/>
    </location>
</feature>
<dbReference type="SUPFAM" id="SSF52047">
    <property type="entry name" value="RNI-like"/>
    <property type="match status" value="1"/>
</dbReference>
<proteinExistence type="predicted"/>
<dbReference type="InterPro" id="IPR053772">
    <property type="entry name" value="At1g61320/At1g61330-like"/>
</dbReference>
<accession>A0A830C612</accession>
<keyword evidence="3" id="KW-1185">Reference proteome</keyword>
<dbReference type="InterPro" id="IPR032675">
    <property type="entry name" value="LRR_dom_sf"/>
</dbReference>
<dbReference type="Gene3D" id="3.80.10.10">
    <property type="entry name" value="Ribonuclease Inhibitor"/>
    <property type="match status" value="1"/>
</dbReference>
<evidence type="ECO:0000313" key="3">
    <source>
        <dbReference type="Proteomes" id="UP000653305"/>
    </source>
</evidence>
<dbReference type="Proteomes" id="UP000653305">
    <property type="component" value="Unassembled WGS sequence"/>
</dbReference>
<name>A0A830C612_9LAMI</name>
<comment type="caution">
    <text evidence="2">The sequence shown here is derived from an EMBL/GenBank/DDBJ whole genome shotgun (WGS) entry which is preliminary data.</text>
</comment>
<dbReference type="Pfam" id="PF23622">
    <property type="entry name" value="LRR_At1g61320_AtMIF1"/>
    <property type="match status" value="1"/>
</dbReference>
<gene>
    <name evidence="2" type="ORF">PHJA_001758800</name>
</gene>
<sequence>MPDEILVSIIARLPTTSTTRTSILSRRWKNLCEFVPDVELDFSRWPHAWYQEDWYRSGVTINLLKNFVTHRLSSSSKIRSFKLRCCLTNLDLNQFENCICSLGKSGLERLTLSFCNCCMSSDNNHPFPSRLLSEMPSVNYFRLVGYFLKPNLTTKYSNLLQTLSLTCVKAFPGGLECVLSNCSMLQSLSAVYCVFPSKIRFCGPNLPLKSLMMGSCQGIEEIEFYASNLVTFDFHHSQVVNFIFDHFPHLQSIYLEIKNNNIMPYVFGKLATDLPRLESLSFASRADPIYQVNTGIGTFRELRRLEMHLFGPPKINLLAVIPILESCPHLLEFHLDTANLQCNEEQVTDHNVFHSELRKVEIWGFKGTDNQIELALYLLRNALVLEQMRVCCCSKLYSVLSRAWHNLPADPWSPETREDIRNKLQGQALSENAQLIIQHAS</sequence>
<dbReference type="OrthoDB" id="904489at2759"/>
<dbReference type="InterPro" id="IPR001810">
    <property type="entry name" value="F-box_dom"/>
</dbReference>
<dbReference type="PROSITE" id="PS50181">
    <property type="entry name" value="FBOX"/>
    <property type="match status" value="1"/>
</dbReference>
<dbReference type="SUPFAM" id="SSF81383">
    <property type="entry name" value="F-box domain"/>
    <property type="match status" value="1"/>
</dbReference>
<evidence type="ECO:0000259" key="1">
    <source>
        <dbReference type="PROSITE" id="PS50181"/>
    </source>
</evidence>
<evidence type="ECO:0000313" key="2">
    <source>
        <dbReference type="EMBL" id="GFP96147.1"/>
    </source>
</evidence>
<dbReference type="Pfam" id="PF00646">
    <property type="entry name" value="F-box"/>
    <property type="match status" value="1"/>
</dbReference>
<dbReference type="AlphaFoldDB" id="A0A830C612"/>
<dbReference type="InterPro" id="IPR036047">
    <property type="entry name" value="F-box-like_dom_sf"/>
</dbReference>
<organism evidence="2 3">
    <name type="scientific">Phtheirospermum japonicum</name>
    <dbReference type="NCBI Taxonomy" id="374723"/>
    <lineage>
        <taxon>Eukaryota</taxon>
        <taxon>Viridiplantae</taxon>
        <taxon>Streptophyta</taxon>
        <taxon>Embryophyta</taxon>
        <taxon>Tracheophyta</taxon>
        <taxon>Spermatophyta</taxon>
        <taxon>Magnoliopsida</taxon>
        <taxon>eudicotyledons</taxon>
        <taxon>Gunneridae</taxon>
        <taxon>Pentapetalae</taxon>
        <taxon>asterids</taxon>
        <taxon>lamiids</taxon>
        <taxon>Lamiales</taxon>
        <taxon>Orobanchaceae</taxon>
        <taxon>Orobanchaceae incertae sedis</taxon>
        <taxon>Phtheirospermum</taxon>
    </lineage>
</organism>
<dbReference type="PANTHER" id="PTHR34145:SF28">
    <property type="entry name" value="F-BOX DOMAIN-CONTAINING PROTEIN"/>
    <property type="match status" value="1"/>
</dbReference>